<sequence>RCSNPSVRREWRSLAPEERAEWIAAVKCLNTLPHDSSLVPTFNTTYTAIPPINTSSSYFDDWVYVHMDLNPVIHYTGQFLPWHRAYVKDFETALQEKCGYSGTQPYWDWTLDASNFENSTFWDPDVTTGVGGWGDPNDDHQITTGGFAYDFPLSYPSPHRLRRQYTPTTPGRPNALDLITPENQEVMVNDFVGNFIGFQEHFEGGSHGAIHRIVGGDLLGNCPISAPAGCAPGPKWSPNDPLFMMHHGMVDKLWYDWQNANPANFWSFDGGSVSVVNNFIPDPAFPNGAPPFVTFATPIPTDGIMNKYTIYELMDTQNKRLCYIYE</sequence>
<accession>A0ACB6ZI71</accession>
<evidence type="ECO:0000313" key="2">
    <source>
        <dbReference type="Proteomes" id="UP000886501"/>
    </source>
</evidence>
<dbReference type="EMBL" id="MU118000">
    <property type="protein sequence ID" value="KAF9649244.1"/>
    <property type="molecule type" value="Genomic_DNA"/>
</dbReference>
<keyword evidence="2" id="KW-1185">Reference proteome</keyword>
<dbReference type="Proteomes" id="UP000886501">
    <property type="component" value="Unassembled WGS sequence"/>
</dbReference>
<feature type="non-terminal residue" evidence="1">
    <location>
        <position position="326"/>
    </location>
</feature>
<gene>
    <name evidence="1" type="ORF">BDM02DRAFT_3079174</name>
</gene>
<reference evidence="1" key="1">
    <citation type="submission" date="2019-10" db="EMBL/GenBank/DDBJ databases">
        <authorList>
            <consortium name="DOE Joint Genome Institute"/>
            <person name="Kuo A."/>
            <person name="Miyauchi S."/>
            <person name="Kiss E."/>
            <person name="Drula E."/>
            <person name="Kohler A."/>
            <person name="Sanchez-Garcia M."/>
            <person name="Andreopoulos B."/>
            <person name="Barry K.W."/>
            <person name="Bonito G."/>
            <person name="Buee M."/>
            <person name="Carver A."/>
            <person name="Chen C."/>
            <person name="Cichocki N."/>
            <person name="Clum A."/>
            <person name="Culley D."/>
            <person name="Crous P.W."/>
            <person name="Fauchery L."/>
            <person name="Girlanda M."/>
            <person name="Hayes R."/>
            <person name="Keri Z."/>
            <person name="Labutti K."/>
            <person name="Lipzen A."/>
            <person name="Lombard V."/>
            <person name="Magnuson J."/>
            <person name="Maillard F."/>
            <person name="Morin E."/>
            <person name="Murat C."/>
            <person name="Nolan M."/>
            <person name="Ohm R."/>
            <person name="Pangilinan J."/>
            <person name="Pereira M."/>
            <person name="Perotto S."/>
            <person name="Peter M."/>
            <person name="Riley R."/>
            <person name="Sitrit Y."/>
            <person name="Stielow B."/>
            <person name="Szollosi G."/>
            <person name="Zifcakova L."/>
            <person name="Stursova M."/>
            <person name="Spatafora J.W."/>
            <person name="Tedersoo L."/>
            <person name="Vaario L.-M."/>
            <person name="Yamada A."/>
            <person name="Yan M."/>
            <person name="Wang P."/>
            <person name="Xu J."/>
            <person name="Bruns T."/>
            <person name="Baldrian P."/>
            <person name="Vilgalys R."/>
            <person name="Henrissat B."/>
            <person name="Grigoriev I.V."/>
            <person name="Hibbett D."/>
            <person name="Nagy L.G."/>
            <person name="Martin F.M."/>
        </authorList>
    </citation>
    <scope>NUCLEOTIDE SEQUENCE</scope>
    <source>
        <strain evidence="1">P2</strain>
    </source>
</reference>
<comment type="caution">
    <text evidence="1">The sequence shown here is derived from an EMBL/GenBank/DDBJ whole genome shotgun (WGS) entry which is preliminary data.</text>
</comment>
<protein>
    <submittedName>
        <fullName evidence="1">Di-copper centre-containing protein</fullName>
    </submittedName>
</protein>
<evidence type="ECO:0000313" key="1">
    <source>
        <dbReference type="EMBL" id="KAF9649244.1"/>
    </source>
</evidence>
<organism evidence="1 2">
    <name type="scientific">Thelephora ganbajun</name>
    <name type="common">Ganba fungus</name>
    <dbReference type="NCBI Taxonomy" id="370292"/>
    <lineage>
        <taxon>Eukaryota</taxon>
        <taxon>Fungi</taxon>
        <taxon>Dikarya</taxon>
        <taxon>Basidiomycota</taxon>
        <taxon>Agaricomycotina</taxon>
        <taxon>Agaricomycetes</taxon>
        <taxon>Thelephorales</taxon>
        <taxon>Thelephoraceae</taxon>
        <taxon>Thelephora</taxon>
    </lineage>
</organism>
<feature type="non-terminal residue" evidence="1">
    <location>
        <position position="1"/>
    </location>
</feature>
<reference evidence="1" key="2">
    <citation type="journal article" date="2020" name="Nat. Commun.">
        <title>Large-scale genome sequencing of mycorrhizal fungi provides insights into the early evolution of symbiotic traits.</title>
        <authorList>
            <person name="Miyauchi S."/>
            <person name="Kiss E."/>
            <person name="Kuo A."/>
            <person name="Drula E."/>
            <person name="Kohler A."/>
            <person name="Sanchez-Garcia M."/>
            <person name="Morin E."/>
            <person name="Andreopoulos B."/>
            <person name="Barry K.W."/>
            <person name="Bonito G."/>
            <person name="Buee M."/>
            <person name="Carver A."/>
            <person name="Chen C."/>
            <person name="Cichocki N."/>
            <person name="Clum A."/>
            <person name="Culley D."/>
            <person name="Crous P.W."/>
            <person name="Fauchery L."/>
            <person name="Girlanda M."/>
            <person name="Hayes R.D."/>
            <person name="Keri Z."/>
            <person name="LaButti K."/>
            <person name="Lipzen A."/>
            <person name="Lombard V."/>
            <person name="Magnuson J."/>
            <person name="Maillard F."/>
            <person name="Murat C."/>
            <person name="Nolan M."/>
            <person name="Ohm R.A."/>
            <person name="Pangilinan J."/>
            <person name="Pereira M.F."/>
            <person name="Perotto S."/>
            <person name="Peter M."/>
            <person name="Pfister S."/>
            <person name="Riley R."/>
            <person name="Sitrit Y."/>
            <person name="Stielow J.B."/>
            <person name="Szollosi G."/>
            <person name="Zifcakova L."/>
            <person name="Stursova M."/>
            <person name="Spatafora J.W."/>
            <person name="Tedersoo L."/>
            <person name="Vaario L.M."/>
            <person name="Yamada A."/>
            <person name="Yan M."/>
            <person name="Wang P."/>
            <person name="Xu J."/>
            <person name="Bruns T."/>
            <person name="Baldrian P."/>
            <person name="Vilgalys R."/>
            <person name="Dunand C."/>
            <person name="Henrissat B."/>
            <person name="Grigoriev I.V."/>
            <person name="Hibbett D."/>
            <person name="Nagy L.G."/>
            <person name="Martin F.M."/>
        </authorList>
    </citation>
    <scope>NUCLEOTIDE SEQUENCE</scope>
    <source>
        <strain evidence="1">P2</strain>
    </source>
</reference>
<proteinExistence type="predicted"/>
<name>A0ACB6ZI71_THEGA</name>